<proteinExistence type="predicted"/>
<comment type="caution">
    <text evidence="3">The sequence shown here is derived from an EMBL/GenBank/DDBJ whole genome shotgun (WGS) entry which is preliminary data.</text>
</comment>
<organism evidence="3 4">
    <name type="scientific">Natronococcus pandeyae</name>
    <dbReference type="NCBI Taxonomy" id="2055836"/>
    <lineage>
        <taxon>Archaea</taxon>
        <taxon>Methanobacteriati</taxon>
        <taxon>Methanobacteriota</taxon>
        <taxon>Stenosarchaea group</taxon>
        <taxon>Halobacteria</taxon>
        <taxon>Halobacteriales</taxon>
        <taxon>Natrialbaceae</taxon>
        <taxon>Natronococcus</taxon>
    </lineage>
</organism>
<dbReference type="AlphaFoldDB" id="A0A8J8TPJ5"/>
<evidence type="ECO:0000313" key="4">
    <source>
        <dbReference type="Proteomes" id="UP000766904"/>
    </source>
</evidence>
<feature type="transmembrane region" description="Helical" evidence="2">
    <location>
        <begin position="7"/>
        <end position="28"/>
    </location>
</feature>
<feature type="compositionally biased region" description="Basic and acidic residues" evidence="1">
    <location>
        <begin position="150"/>
        <end position="183"/>
    </location>
</feature>
<dbReference type="RefSeq" id="WP_148858598.1">
    <property type="nucleotide sequence ID" value="NZ_PHNJ01000007.1"/>
</dbReference>
<gene>
    <name evidence="3" type="ORF">CV102_13875</name>
</gene>
<reference evidence="3" key="1">
    <citation type="submission" date="2017-11" db="EMBL/GenBank/DDBJ databases">
        <authorList>
            <person name="Kajale S.C."/>
            <person name="Sharma A."/>
        </authorList>
    </citation>
    <scope>NUCLEOTIDE SEQUENCE</scope>
    <source>
        <strain evidence="3">LS1_42</strain>
    </source>
</reference>
<keyword evidence="2" id="KW-0472">Membrane</keyword>
<feature type="transmembrane region" description="Helical" evidence="2">
    <location>
        <begin position="34"/>
        <end position="52"/>
    </location>
</feature>
<accession>A0A8J8TPJ5</accession>
<keyword evidence="2" id="KW-1133">Transmembrane helix</keyword>
<feature type="region of interest" description="Disordered" evidence="1">
    <location>
        <begin position="121"/>
        <end position="183"/>
    </location>
</feature>
<evidence type="ECO:0000256" key="2">
    <source>
        <dbReference type="SAM" id="Phobius"/>
    </source>
</evidence>
<evidence type="ECO:0000313" key="3">
    <source>
        <dbReference type="EMBL" id="TYL37821.1"/>
    </source>
</evidence>
<dbReference type="EMBL" id="PHNJ01000007">
    <property type="protein sequence ID" value="TYL37821.1"/>
    <property type="molecule type" value="Genomic_DNA"/>
</dbReference>
<keyword evidence="4" id="KW-1185">Reference proteome</keyword>
<evidence type="ECO:0000256" key="1">
    <source>
        <dbReference type="SAM" id="MobiDB-lite"/>
    </source>
</evidence>
<keyword evidence="2" id="KW-0812">Transmembrane</keyword>
<name>A0A8J8TPJ5_9EURY</name>
<feature type="transmembrane region" description="Helical" evidence="2">
    <location>
        <begin position="64"/>
        <end position="89"/>
    </location>
</feature>
<protein>
    <submittedName>
        <fullName evidence="3">Uncharacterized protein</fullName>
    </submittedName>
</protein>
<dbReference type="Proteomes" id="UP000766904">
    <property type="component" value="Unassembled WGS sequence"/>
</dbReference>
<feature type="compositionally biased region" description="Low complexity" evidence="1">
    <location>
        <begin position="139"/>
        <end position="149"/>
    </location>
</feature>
<sequence>MSDSPRIQFSLVGFVVAIVAVSVGAAAGLALVPVAGSFVGLFVGGFFAGMALEDRPLLEAGVAAALANLGILAAGAGIGNGIVAAVTALGAIDPATLLVSIALGAAVAAFGAHFGDDLRDGLTEPVEDAGARAPRPDTHSSPAAASSASHADDANDHEPVADEPHERGTEPADSRDDVELDRD</sequence>
<feature type="transmembrane region" description="Helical" evidence="2">
    <location>
        <begin position="95"/>
        <end position="114"/>
    </location>
</feature>